<reference evidence="17" key="1">
    <citation type="submission" date="2025-08" db="UniProtKB">
        <authorList>
            <consortium name="RefSeq"/>
        </authorList>
    </citation>
    <scope>IDENTIFICATION</scope>
</reference>
<evidence type="ECO:0000256" key="4">
    <source>
        <dbReference type="ARBA" id="ARBA00022692"/>
    </source>
</evidence>
<evidence type="ECO:0000256" key="3">
    <source>
        <dbReference type="ARBA" id="ARBA00022475"/>
    </source>
</evidence>
<evidence type="ECO:0000256" key="1">
    <source>
        <dbReference type="ARBA" id="ARBA00004162"/>
    </source>
</evidence>
<keyword evidence="16" id="KW-1185">Reference proteome</keyword>
<keyword evidence="6 12" id="KW-1133">Transmembrane helix</keyword>
<dbReference type="GO" id="GO:0005886">
    <property type="term" value="C:plasma membrane"/>
    <property type="evidence" value="ECO:0007669"/>
    <property type="project" value="UniProtKB-SubCell"/>
</dbReference>
<name>A0A6J2Q362_COTGO</name>
<feature type="region of interest" description="Disordered" evidence="11">
    <location>
        <begin position="751"/>
        <end position="773"/>
    </location>
</feature>
<keyword evidence="5 13" id="KW-0732">Signal</keyword>
<evidence type="ECO:0000313" key="17">
    <source>
        <dbReference type="RefSeq" id="XP_029291692.1"/>
    </source>
</evidence>
<feature type="domain" description="SEFIR" evidence="14">
    <location>
        <begin position="492"/>
        <end position="707"/>
    </location>
</feature>
<evidence type="ECO:0000256" key="9">
    <source>
        <dbReference type="ARBA" id="ARBA00023180"/>
    </source>
</evidence>
<evidence type="ECO:0000256" key="2">
    <source>
        <dbReference type="ARBA" id="ARBA00004479"/>
    </source>
</evidence>
<evidence type="ECO:0000256" key="10">
    <source>
        <dbReference type="ARBA" id="ARBA00023198"/>
    </source>
</evidence>
<feature type="compositionally biased region" description="Polar residues" evidence="11">
    <location>
        <begin position="759"/>
        <end position="771"/>
    </location>
</feature>
<dbReference type="AlphaFoldDB" id="A0A6J2Q362"/>
<evidence type="ECO:0000259" key="14">
    <source>
        <dbReference type="Pfam" id="PF08357"/>
    </source>
</evidence>
<feature type="domain" description="Interleukin-17 receptor C/E N-terminal" evidence="15">
    <location>
        <begin position="213"/>
        <end position="436"/>
    </location>
</feature>
<dbReference type="RefSeq" id="XP_029291692.1">
    <property type="nucleotide sequence ID" value="XM_029435832.1"/>
</dbReference>
<organism evidence="16 17">
    <name type="scientific">Cottoperca gobio</name>
    <name type="common">Frogmouth</name>
    <name type="synonym">Aphritis gobio</name>
    <dbReference type="NCBI Taxonomy" id="56716"/>
    <lineage>
        <taxon>Eukaryota</taxon>
        <taxon>Metazoa</taxon>
        <taxon>Chordata</taxon>
        <taxon>Craniata</taxon>
        <taxon>Vertebrata</taxon>
        <taxon>Euteleostomi</taxon>
        <taxon>Actinopterygii</taxon>
        <taxon>Neopterygii</taxon>
        <taxon>Teleostei</taxon>
        <taxon>Neoteleostei</taxon>
        <taxon>Acanthomorphata</taxon>
        <taxon>Eupercaria</taxon>
        <taxon>Perciformes</taxon>
        <taxon>Notothenioidei</taxon>
        <taxon>Bovichtidae</taxon>
        <taxon>Cottoperca</taxon>
    </lineage>
</organism>
<keyword evidence="8" id="KW-0675">Receptor</keyword>
<dbReference type="KEGG" id="cgob:115010921"/>
<gene>
    <name evidence="17" type="primary">LOC115010921</name>
</gene>
<dbReference type="GO" id="GO:0006954">
    <property type="term" value="P:inflammatory response"/>
    <property type="evidence" value="ECO:0007669"/>
    <property type="project" value="UniProtKB-KW"/>
</dbReference>
<evidence type="ECO:0000256" key="12">
    <source>
        <dbReference type="SAM" id="Phobius"/>
    </source>
</evidence>
<dbReference type="PANTHER" id="PTHR15583:SF21">
    <property type="entry name" value="INTERLEUKIN-17 RECEPTOR E-LIKE"/>
    <property type="match status" value="1"/>
</dbReference>
<dbReference type="InterPro" id="IPR039465">
    <property type="entry name" value="IL-17_rcpt-like"/>
</dbReference>
<dbReference type="Pfam" id="PF15037">
    <property type="entry name" value="IL17_R_N"/>
    <property type="match status" value="1"/>
</dbReference>
<keyword evidence="4 12" id="KW-0812">Transmembrane</keyword>
<proteinExistence type="predicted"/>
<dbReference type="InParanoid" id="A0A6J2Q362"/>
<protein>
    <submittedName>
        <fullName evidence="17">LOW QUALITY PROTEIN: uncharacterized protein LOC115010921</fullName>
    </submittedName>
</protein>
<feature type="chain" id="PRO_5026665339" evidence="13">
    <location>
        <begin position="23"/>
        <end position="801"/>
    </location>
</feature>
<dbReference type="InterPro" id="IPR027841">
    <property type="entry name" value="IL-17_rcpt_C/E_N"/>
</dbReference>
<evidence type="ECO:0000256" key="13">
    <source>
        <dbReference type="SAM" id="SignalP"/>
    </source>
</evidence>
<evidence type="ECO:0000313" key="16">
    <source>
        <dbReference type="Proteomes" id="UP000504630"/>
    </source>
</evidence>
<dbReference type="GeneID" id="115010921"/>
<dbReference type="Gene3D" id="3.40.50.11530">
    <property type="match status" value="1"/>
</dbReference>
<dbReference type="GO" id="GO:0030368">
    <property type="term" value="F:interleukin-17 receptor activity"/>
    <property type="evidence" value="ECO:0007669"/>
    <property type="project" value="InterPro"/>
</dbReference>
<evidence type="ECO:0000256" key="6">
    <source>
        <dbReference type="ARBA" id="ARBA00022989"/>
    </source>
</evidence>
<evidence type="ECO:0000256" key="5">
    <source>
        <dbReference type="ARBA" id="ARBA00022729"/>
    </source>
</evidence>
<keyword evidence="10" id="KW-0395">Inflammatory response</keyword>
<keyword evidence="9" id="KW-0325">Glycoprotein</keyword>
<comment type="subcellular location">
    <subcellularLocation>
        <location evidence="1">Cell membrane</location>
        <topology evidence="1">Single-pass membrane protein</topology>
    </subcellularLocation>
    <subcellularLocation>
        <location evidence="2">Membrane</location>
        <topology evidence="2">Single-pass type I membrane protein</topology>
    </subcellularLocation>
</comment>
<dbReference type="Proteomes" id="UP000504630">
    <property type="component" value="Chromosome 7"/>
</dbReference>
<evidence type="ECO:0000256" key="8">
    <source>
        <dbReference type="ARBA" id="ARBA00023170"/>
    </source>
</evidence>
<dbReference type="InterPro" id="IPR013568">
    <property type="entry name" value="SEFIR_dom"/>
</dbReference>
<evidence type="ECO:0000256" key="11">
    <source>
        <dbReference type="SAM" id="MobiDB-lite"/>
    </source>
</evidence>
<dbReference type="OrthoDB" id="9894203at2759"/>
<dbReference type="PANTHER" id="PTHR15583">
    <property type="entry name" value="INTERLEUKIN-17 RECEPTOR"/>
    <property type="match status" value="1"/>
</dbReference>
<feature type="signal peptide" evidence="13">
    <location>
        <begin position="1"/>
        <end position="22"/>
    </location>
</feature>
<accession>A0A6J2Q362</accession>
<evidence type="ECO:0000259" key="15">
    <source>
        <dbReference type="Pfam" id="PF15037"/>
    </source>
</evidence>
<sequence>MFKSRFDTALVFIAVLVSPLLLQCTTTTCQKDKGGNVNDVVEGHCPVKLTSATSREPGGHYSECVTVRVWIKADDFCKAPVIEILSTIREIIRPTMKKIPKKCKNKRKPGEKHVHCGTPPQSDASSALWELVHDCVNAKATSVVTASYITTSTRCSVSYTVPDPIPDFDLSVNQSSKSFSVTVEPGDKVQVRWCYQQDVGYCIGGALSPEITIAPSGSRSALLNIPYVLPCVCVQVYYARIDSRRHTKCPLQNKSLADVRDVWLSSQVTLYESSLEWSSECPASDLKISASLCWRQHEHLCTPVLNFTLEEKEERPNLIYDTSAVDKHPQMCVQFSLEGSHNISCPFQADMSSWEVYIGLSRQSVFLYLSSFVPAKFSAQLCVLDKRGCTPMGQVLLSDNGKHTVCVCEGNTTKTRLNVPLHFLAEKPCVQVWQSNPVLHGRRILCPDYTHDRRGMYAVAALVLVVVVALLGIFIHRFTKSRAAGWLCIQEPVLLVCSSEQSAHISAVCALASILQGELSAAVHMALCSQSSQTGTGTGVADLGPLPWLYGQWEAVLKAQGKVLIIWSPEATEAYENWREERANVDESERKMRDYSKAEAEIKVEEDSKLNERRLVNCKKEKAAGKKHVNLCDDKDWCTQREPSTVIAPVFKAALACLEGALQECKGQGVVLVYFQGFCHSRDIPKAFRGVPRFCLPQDFSGLTQELGGRRRETQTGNFRWHCLPRLLSKVLSIWLARQLSQRLQTLLPQTQGKKKQWPSATSSRNMMSDKTQSKLKLPLAANMVRPGTVQEHEPLHVSPW</sequence>
<keyword evidence="7 12" id="KW-0472">Membrane</keyword>
<evidence type="ECO:0000256" key="7">
    <source>
        <dbReference type="ARBA" id="ARBA00023136"/>
    </source>
</evidence>
<dbReference type="Pfam" id="PF08357">
    <property type="entry name" value="SEFIR"/>
    <property type="match status" value="1"/>
</dbReference>
<feature type="transmembrane region" description="Helical" evidence="12">
    <location>
        <begin position="455"/>
        <end position="475"/>
    </location>
</feature>
<keyword evidence="3" id="KW-1003">Cell membrane</keyword>